<keyword evidence="7" id="KW-1185">Reference proteome</keyword>
<dbReference type="PANTHER" id="PTHR22809:SF11">
    <property type="entry name" value="TRNA N(3)-METHYLCYTIDINE METHYLTRANSFERASE METTL2"/>
    <property type="match status" value="1"/>
</dbReference>
<evidence type="ECO:0000256" key="2">
    <source>
        <dbReference type="ARBA" id="ARBA00022603"/>
    </source>
</evidence>
<evidence type="ECO:0000313" key="7">
    <source>
        <dbReference type="Proteomes" id="UP000286415"/>
    </source>
</evidence>
<dbReference type="EMBL" id="NIRI02000056">
    <property type="protein sequence ID" value="KAG5445667.1"/>
    <property type="molecule type" value="Genomic_DNA"/>
</dbReference>
<dbReference type="SUPFAM" id="SSF53335">
    <property type="entry name" value="S-adenosyl-L-methionine-dependent methyltransferases"/>
    <property type="match status" value="1"/>
</dbReference>
<dbReference type="GO" id="GO:0032259">
    <property type="term" value="P:methylation"/>
    <property type="evidence" value="ECO:0007669"/>
    <property type="project" value="UniProtKB-KW"/>
</dbReference>
<dbReference type="STRING" id="79923.A0A419QGB0"/>
<dbReference type="InterPro" id="IPR026113">
    <property type="entry name" value="METTL2/6/8-like"/>
</dbReference>
<evidence type="ECO:0000256" key="3">
    <source>
        <dbReference type="ARBA" id="ARBA00022679"/>
    </source>
</evidence>
<dbReference type="InterPro" id="IPR029063">
    <property type="entry name" value="SAM-dependent_MTases_sf"/>
</dbReference>
<dbReference type="CDD" id="cd02440">
    <property type="entry name" value="AdoMet_MTases"/>
    <property type="match status" value="1"/>
</dbReference>
<gene>
    <name evidence="6" type="ORF">CSKR_111200</name>
</gene>
<dbReference type="EC" id="2.1.1.-" evidence="4"/>
<dbReference type="FunCoup" id="A0A419QGB0">
    <property type="interactions" value="554"/>
</dbReference>
<evidence type="ECO:0000256" key="1">
    <source>
        <dbReference type="ARBA" id="ARBA00009725"/>
    </source>
</evidence>
<proteinExistence type="inferred from homology"/>
<dbReference type="InParanoid" id="A0A419QGB0"/>
<keyword evidence="3 4" id="KW-0808">Transferase</keyword>
<dbReference type="InterPro" id="IPR013217">
    <property type="entry name" value="Methyltransf_12"/>
</dbReference>
<dbReference type="PANTHER" id="PTHR22809">
    <property type="entry name" value="METHYLTRANSFERASE-RELATED"/>
    <property type="match status" value="1"/>
</dbReference>
<protein>
    <recommendedName>
        <fullName evidence="4">tRNA N(3)-methylcytidine methyltransferase</fullName>
        <ecNumber evidence="4">2.1.1.-</ecNumber>
    </recommendedName>
</protein>
<name>A0A419QGB0_CLOSI</name>
<organism evidence="6 7">
    <name type="scientific">Clonorchis sinensis</name>
    <name type="common">Chinese liver fluke</name>
    <dbReference type="NCBI Taxonomy" id="79923"/>
    <lineage>
        <taxon>Eukaryota</taxon>
        <taxon>Metazoa</taxon>
        <taxon>Spiralia</taxon>
        <taxon>Lophotrochozoa</taxon>
        <taxon>Platyhelminthes</taxon>
        <taxon>Trematoda</taxon>
        <taxon>Digenea</taxon>
        <taxon>Opisthorchiida</taxon>
        <taxon>Opisthorchiata</taxon>
        <taxon>Opisthorchiidae</taxon>
        <taxon>Clonorchis</taxon>
    </lineage>
</organism>
<dbReference type="Proteomes" id="UP000286415">
    <property type="component" value="Unassembled WGS sequence"/>
</dbReference>
<dbReference type="GO" id="GO:0052735">
    <property type="term" value="F:tRNA (cytidine-3-)-methyltransferase activity"/>
    <property type="evidence" value="ECO:0007669"/>
    <property type="project" value="TreeGrafter"/>
</dbReference>
<dbReference type="Gene3D" id="3.40.50.150">
    <property type="entry name" value="Vaccinia Virus protein VP39"/>
    <property type="match status" value="1"/>
</dbReference>
<accession>A0A419QGB0</accession>
<comment type="function">
    <text evidence="4">S-adenosyl-L-methionine-dependent methyltransferase.</text>
</comment>
<sequence length="295" mass="34203">MGSEESPVDKRPRFGGRHLEVDSDVYSYNAWDDVAWSAEMEEEARKLIAINGAQKLSAEQRGKYEANAHEYWDQFYLRHDEKFFKDRSWLATEFPDLFTQTTERRTIFEVGCGAGNTTIPILRGTRQSNIFIYASDFSLKAVNLLKQSDDYDPARCHAFVYDATRVDLKLPFASGSLDYILLIFVFSALNPECLPSVLQNIVSYLKPGGKVLFRDYGRYDMAQLRFKNGKCLADNFYVRSDGTLVYFFDQDELRGLFTGAGVEEVENKVDRRLLVNRKRKLKMYRVWIQCVYKKP</sequence>
<evidence type="ECO:0000313" key="6">
    <source>
        <dbReference type="EMBL" id="KAG5445667.1"/>
    </source>
</evidence>
<feature type="domain" description="Methyltransferase type 12" evidence="5">
    <location>
        <begin position="109"/>
        <end position="210"/>
    </location>
</feature>
<dbReference type="PIRSF" id="PIRSF037755">
    <property type="entry name" value="Mettl2_prd"/>
    <property type="match status" value="1"/>
</dbReference>
<dbReference type="AlphaFoldDB" id="A0A419QGB0"/>
<comment type="caution">
    <text evidence="6">The sequence shown here is derived from an EMBL/GenBank/DDBJ whole genome shotgun (WGS) entry which is preliminary data.</text>
</comment>
<reference evidence="6 7" key="2">
    <citation type="journal article" date="2021" name="Genomics">
        <title>High-quality reference genome for Clonorchis sinensis.</title>
        <authorList>
            <person name="Young N.D."/>
            <person name="Stroehlein A.J."/>
            <person name="Kinkar L."/>
            <person name="Wang T."/>
            <person name="Sohn W.M."/>
            <person name="Chang B.C.H."/>
            <person name="Kaur P."/>
            <person name="Weisz D."/>
            <person name="Dudchenko O."/>
            <person name="Aiden E.L."/>
            <person name="Korhonen P.K."/>
            <person name="Gasser R.B."/>
        </authorList>
    </citation>
    <scope>NUCLEOTIDE SEQUENCE [LARGE SCALE GENOMIC DNA]</scope>
    <source>
        <strain evidence="6">Cs-k2</strain>
    </source>
</reference>
<reference evidence="6 7" key="1">
    <citation type="journal article" date="2018" name="Biotechnol. Adv.">
        <title>Improved genomic resources and new bioinformatic workflow for the carcinogenic parasite Clonorchis sinensis: Biotechnological implications.</title>
        <authorList>
            <person name="Wang D."/>
            <person name="Korhonen P.K."/>
            <person name="Gasser R.B."/>
            <person name="Young N.D."/>
        </authorList>
    </citation>
    <scope>NUCLEOTIDE SEQUENCE [LARGE SCALE GENOMIC DNA]</scope>
    <source>
        <strain evidence="6">Cs-k2</strain>
    </source>
</reference>
<evidence type="ECO:0000256" key="4">
    <source>
        <dbReference type="PIRNR" id="PIRNR037755"/>
    </source>
</evidence>
<comment type="similarity">
    <text evidence="1 4">Belongs to the methyltransferase superfamily. METL family.</text>
</comment>
<dbReference type="Pfam" id="PF08242">
    <property type="entry name" value="Methyltransf_12"/>
    <property type="match status" value="1"/>
</dbReference>
<evidence type="ECO:0000259" key="5">
    <source>
        <dbReference type="Pfam" id="PF08242"/>
    </source>
</evidence>
<keyword evidence="2 4" id="KW-0489">Methyltransferase</keyword>
<dbReference type="OrthoDB" id="417697at2759"/>